<organism evidence="3 4">
    <name type="scientific">Saccharopolyspora thermophila</name>
    <dbReference type="NCBI Taxonomy" id="89367"/>
    <lineage>
        <taxon>Bacteria</taxon>
        <taxon>Bacillati</taxon>
        <taxon>Actinomycetota</taxon>
        <taxon>Actinomycetes</taxon>
        <taxon>Pseudonocardiales</taxon>
        <taxon>Pseudonocardiaceae</taxon>
        <taxon>Saccharopolyspora</taxon>
    </lineage>
</organism>
<dbReference type="Proteomes" id="UP000597989">
    <property type="component" value="Unassembled WGS sequence"/>
</dbReference>
<evidence type="ECO:0000259" key="1">
    <source>
        <dbReference type="Pfam" id="PF01872"/>
    </source>
</evidence>
<feature type="domain" description="Bacterial bifunctional deaminase-reductase C-terminal" evidence="1">
    <location>
        <begin position="5"/>
        <end position="184"/>
    </location>
</feature>
<sequence length="216" mass="23606">MRKLTYLVASTIDGVITGPANDNPDFFLHEGDHGDHLHAEYPEIIPTHIRPLVGLTDAPNKHFDTVLQGRRSWEIGVQAGMTNAYQHLRSIVFSRSITESPDPTVEFVNTDPLERVLQLKREPGAGIWLCGGATLAAALRPAIDELIIKLHPIVAGAGIPLFNGEFSPQQYDLTNVQTFDSSVVHLTYTKRAEHAPDELGHGVALRGSTGDRHPVG</sequence>
<dbReference type="Pfam" id="PF01872">
    <property type="entry name" value="RibD_C"/>
    <property type="match status" value="1"/>
</dbReference>
<dbReference type="Gene3D" id="3.40.430.10">
    <property type="entry name" value="Dihydrofolate Reductase, subunit A"/>
    <property type="match status" value="1"/>
</dbReference>
<dbReference type="SUPFAM" id="SSF53597">
    <property type="entry name" value="Dihydrofolate reductase-like"/>
    <property type="match status" value="1"/>
</dbReference>
<keyword evidence="5" id="KW-1185">Reference proteome</keyword>
<reference evidence="2 5" key="2">
    <citation type="journal article" date="2019" name="Int. J. Syst. Evol. Microbiol.">
        <title>The Global Catalogue of Microorganisms (GCM) 10K type strain sequencing project: providing services to taxonomists for standard genome sequencing and annotation.</title>
        <authorList>
            <consortium name="The Broad Institute Genomics Platform"/>
            <consortium name="The Broad Institute Genome Sequencing Center for Infectious Disease"/>
            <person name="Wu L."/>
            <person name="Ma J."/>
        </authorList>
    </citation>
    <scope>NUCLEOTIDE SEQUENCE [LARGE SCALE GENOMIC DNA]</scope>
    <source>
        <strain evidence="2 5">JCM 10664</strain>
    </source>
</reference>
<evidence type="ECO:0000313" key="5">
    <source>
        <dbReference type="Proteomes" id="UP001500220"/>
    </source>
</evidence>
<protein>
    <submittedName>
        <fullName evidence="3">Deaminase</fullName>
    </submittedName>
    <submittedName>
        <fullName evidence="2">Dihydrofolate reductase family protein</fullName>
    </submittedName>
</protein>
<dbReference type="InterPro" id="IPR024072">
    <property type="entry name" value="DHFR-like_dom_sf"/>
</dbReference>
<dbReference type="AlphaFoldDB" id="A0A917JMV9"/>
<dbReference type="InterPro" id="IPR002734">
    <property type="entry name" value="RibDG_C"/>
</dbReference>
<evidence type="ECO:0000313" key="2">
    <source>
        <dbReference type="EMBL" id="GAA0525935.1"/>
    </source>
</evidence>
<evidence type="ECO:0000313" key="4">
    <source>
        <dbReference type="Proteomes" id="UP000597989"/>
    </source>
</evidence>
<gene>
    <name evidence="2" type="ORF">GCM10009545_30310</name>
    <name evidence="3" type="ORF">GCM10011581_13880</name>
</gene>
<reference evidence="3 4" key="1">
    <citation type="journal article" date="2014" name="Int. J. Syst. Evol. Microbiol.">
        <title>Complete genome sequence of Corynebacterium casei LMG S-19264T (=DSM 44701T), isolated from a smear-ripened cheese.</title>
        <authorList>
            <consortium name="US DOE Joint Genome Institute (JGI-PGF)"/>
            <person name="Walter F."/>
            <person name="Albersmeier A."/>
            <person name="Kalinowski J."/>
            <person name="Ruckert C."/>
        </authorList>
    </citation>
    <scope>NUCLEOTIDE SEQUENCE [LARGE SCALE GENOMIC DNA]</scope>
    <source>
        <strain evidence="3 4">CGMCC 4.7206</strain>
    </source>
</reference>
<proteinExistence type="predicted"/>
<dbReference type="PANTHER" id="PTHR38011:SF11">
    <property type="entry name" value="2,5-DIAMINO-6-RIBOSYLAMINO-4(3H)-PYRIMIDINONE 5'-PHOSPHATE REDUCTASE"/>
    <property type="match status" value="1"/>
</dbReference>
<evidence type="ECO:0000313" key="3">
    <source>
        <dbReference type="EMBL" id="GGI78031.1"/>
    </source>
</evidence>
<dbReference type="GO" id="GO:0009231">
    <property type="term" value="P:riboflavin biosynthetic process"/>
    <property type="evidence" value="ECO:0007669"/>
    <property type="project" value="InterPro"/>
</dbReference>
<dbReference type="EMBL" id="BAAAHC010000011">
    <property type="protein sequence ID" value="GAA0525935.1"/>
    <property type="molecule type" value="Genomic_DNA"/>
</dbReference>
<reference evidence="2" key="4">
    <citation type="submission" date="2023-12" db="EMBL/GenBank/DDBJ databases">
        <authorList>
            <person name="Sun Q."/>
            <person name="Inoue M."/>
        </authorList>
    </citation>
    <scope>NUCLEOTIDE SEQUENCE</scope>
    <source>
        <strain evidence="2">JCM 10664</strain>
    </source>
</reference>
<name>A0A917JMV9_9PSEU</name>
<reference evidence="3" key="3">
    <citation type="submission" date="2020-09" db="EMBL/GenBank/DDBJ databases">
        <authorList>
            <person name="Sun Q."/>
            <person name="Zhou Y."/>
        </authorList>
    </citation>
    <scope>NUCLEOTIDE SEQUENCE</scope>
    <source>
        <strain evidence="3">CGMCC 4.7206</strain>
    </source>
</reference>
<dbReference type="GO" id="GO:0008703">
    <property type="term" value="F:5-amino-6-(5-phosphoribosylamino)uracil reductase activity"/>
    <property type="evidence" value="ECO:0007669"/>
    <property type="project" value="InterPro"/>
</dbReference>
<accession>A0A917JMV9</accession>
<dbReference type="PANTHER" id="PTHR38011">
    <property type="entry name" value="DIHYDROFOLATE REDUCTASE FAMILY PROTEIN (AFU_ORTHOLOGUE AFUA_8G06820)"/>
    <property type="match status" value="1"/>
</dbReference>
<dbReference type="Proteomes" id="UP001500220">
    <property type="component" value="Unassembled WGS sequence"/>
</dbReference>
<comment type="caution">
    <text evidence="3">The sequence shown here is derived from an EMBL/GenBank/DDBJ whole genome shotgun (WGS) entry which is preliminary data.</text>
</comment>
<dbReference type="EMBL" id="BMMT01000003">
    <property type="protein sequence ID" value="GGI78031.1"/>
    <property type="molecule type" value="Genomic_DNA"/>
</dbReference>
<dbReference type="RefSeq" id="WP_188986437.1">
    <property type="nucleotide sequence ID" value="NZ_BAAAHC010000011.1"/>
</dbReference>
<dbReference type="InterPro" id="IPR050765">
    <property type="entry name" value="Riboflavin_Biosynth_HTPR"/>
</dbReference>